<dbReference type="InterPro" id="IPR000182">
    <property type="entry name" value="GNAT_dom"/>
</dbReference>
<dbReference type="PROSITE" id="PS51186">
    <property type="entry name" value="GNAT"/>
    <property type="match status" value="1"/>
</dbReference>
<dbReference type="InterPro" id="IPR051554">
    <property type="entry name" value="Acetyltransferase_Eis"/>
</dbReference>
<organism evidence="2">
    <name type="scientific">marine sediment metagenome</name>
    <dbReference type="NCBI Taxonomy" id="412755"/>
    <lineage>
        <taxon>unclassified sequences</taxon>
        <taxon>metagenomes</taxon>
        <taxon>ecological metagenomes</taxon>
    </lineage>
</organism>
<feature type="non-terminal residue" evidence="2">
    <location>
        <position position="168"/>
    </location>
</feature>
<sequence length="168" mass="19821">MDLSEIMEFRQISTKDEYDQAAELAATCFHESKEDMKNDFKEFSEQYFLGAFEDNQLQVAADGRFFGIFIRNQLFKCAGIAFVMTNPIHRREGLVNKLMNILLRKMKDDGYVYSALWPFEHKFYSNFGYASIEKAISYKIKPSNIRKDLQKDESISIRRYEPTKDFKK</sequence>
<dbReference type="PANTHER" id="PTHR37817">
    <property type="entry name" value="N-ACETYLTRANSFERASE EIS"/>
    <property type="match status" value="1"/>
</dbReference>
<dbReference type="PANTHER" id="PTHR37817:SF1">
    <property type="entry name" value="N-ACETYLTRANSFERASE EIS"/>
    <property type="match status" value="1"/>
</dbReference>
<dbReference type="SUPFAM" id="SSF55729">
    <property type="entry name" value="Acyl-CoA N-acyltransferases (Nat)"/>
    <property type="match status" value="1"/>
</dbReference>
<accession>X1GID0</accession>
<dbReference type="AlphaFoldDB" id="X1GID0"/>
<name>X1GID0_9ZZZZ</name>
<feature type="domain" description="N-acetyltransferase" evidence="1">
    <location>
        <begin position="7"/>
        <end position="152"/>
    </location>
</feature>
<protein>
    <recommendedName>
        <fullName evidence="1">N-acetyltransferase domain-containing protein</fullName>
    </recommendedName>
</protein>
<evidence type="ECO:0000259" key="1">
    <source>
        <dbReference type="PROSITE" id="PS51186"/>
    </source>
</evidence>
<comment type="caution">
    <text evidence="2">The sequence shown here is derived from an EMBL/GenBank/DDBJ whole genome shotgun (WGS) entry which is preliminary data.</text>
</comment>
<dbReference type="GO" id="GO:0030649">
    <property type="term" value="P:aminoglycoside antibiotic catabolic process"/>
    <property type="evidence" value="ECO:0007669"/>
    <property type="project" value="TreeGrafter"/>
</dbReference>
<dbReference type="EMBL" id="BARU01006047">
    <property type="protein sequence ID" value="GAH44580.1"/>
    <property type="molecule type" value="Genomic_DNA"/>
</dbReference>
<dbReference type="Pfam" id="PF13527">
    <property type="entry name" value="Acetyltransf_9"/>
    <property type="match status" value="1"/>
</dbReference>
<proteinExistence type="predicted"/>
<dbReference type="InterPro" id="IPR016181">
    <property type="entry name" value="Acyl_CoA_acyltransferase"/>
</dbReference>
<dbReference type="CDD" id="cd04301">
    <property type="entry name" value="NAT_SF"/>
    <property type="match status" value="1"/>
</dbReference>
<dbReference type="Gene3D" id="3.40.630.30">
    <property type="match status" value="1"/>
</dbReference>
<evidence type="ECO:0000313" key="2">
    <source>
        <dbReference type="EMBL" id="GAH44580.1"/>
    </source>
</evidence>
<dbReference type="GO" id="GO:0034069">
    <property type="term" value="F:aminoglycoside N-acetyltransferase activity"/>
    <property type="evidence" value="ECO:0007669"/>
    <property type="project" value="TreeGrafter"/>
</dbReference>
<gene>
    <name evidence="2" type="ORF">S03H2_11877</name>
</gene>
<reference evidence="2" key="1">
    <citation type="journal article" date="2014" name="Front. Microbiol.">
        <title>High frequency of phylogenetically diverse reductive dehalogenase-homologous genes in deep subseafloor sedimentary metagenomes.</title>
        <authorList>
            <person name="Kawai M."/>
            <person name="Futagami T."/>
            <person name="Toyoda A."/>
            <person name="Takaki Y."/>
            <person name="Nishi S."/>
            <person name="Hori S."/>
            <person name="Arai W."/>
            <person name="Tsubouchi T."/>
            <person name="Morono Y."/>
            <person name="Uchiyama I."/>
            <person name="Ito T."/>
            <person name="Fujiyama A."/>
            <person name="Inagaki F."/>
            <person name="Takami H."/>
        </authorList>
    </citation>
    <scope>NUCLEOTIDE SEQUENCE</scope>
    <source>
        <strain evidence="2">Expedition CK06-06</strain>
    </source>
</reference>